<feature type="region of interest" description="Disordered" evidence="1">
    <location>
        <begin position="22"/>
        <end position="43"/>
    </location>
</feature>
<evidence type="ECO:0000313" key="4">
    <source>
        <dbReference type="Proteomes" id="UP000645555"/>
    </source>
</evidence>
<dbReference type="PROSITE" id="PS51257">
    <property type="entry name" value="PROKAR_LIPOPROTEIN"/>
    <property type="match status" value="1"/>
</dbReference>
<evidence type="ECO:0000313" key="3">
    <source>
        <dbReference type="EMBL" id="GGX97551.1"/>
    </source>
</evidence>
<reference evidence="3" key="1">
    <citation type="journal article" date="2014" name="Int. J. Syst. Evol. Microbiol.">
        <title>Complete genome sequence of Corynebacterium casei LMG S-19264T (=DSM 44701T), isolated from a smear-ripened cheese.</title>
        <authorList>
            <consortium name="US DOE Joint Genome Institute (JGI-PGF)"/>
            <person name="Walter F."/>
            <person name="Albersmeier A."/>
            <person name="Kalinowski J."/>
            <person name="Ruckert C."/>
        </authorList>
    </citation>
    <scope>NUCLEOTIDE SEQUENCE</scope>
    <source>
        <strain evidence="3">JCM 4956</strain>
    </source>
</reference>
<dbReference type="EMBL" id="BMWD01000049">
    <property type="protein sequence ID" value="GGX97551.1"/>
    <property type="molecule type" value="Genomic_DNA"/>
</dbReference>
<comment type="caution">
    <text evidence="3">The sequence shown here is derived from an EMBL/GenBank/DDBJ whole genome shotgun (WGS) entry which is preliminary data.</text>
</comment>
<reference evidence="3" key="2">
    <citation type="submission" date="2020-09" db="EMBL/GenBank/DDBJ databases">
        <authorList>
            <person name="Sun Q."/>
            <person name="Ohkuma M."/>
        </authorList>
    </citation>
    <scope>NUCLEOTIDE SEQUENCE</scope>
    <source>
        <strain evidence="3">JCM 4956</strain>
    </source>
</reference>
<accession>A0A918U628</accession>
<evidence type="ECO:0000256" key="1">
    <source>
        <dbReference type="SAM" id="MobiDB-lite"/>
    </source>
</evidence>
<keyword evidence="4" id="KW-1185">Reference proteome</keyword>
<proteinExistence type="predicted"/>
<keyword evidence="2" id="KW-0732">Signal</keyword>
<gene>
    <name evidence="3" type="ORF">GCM10010515_74990</name>
</gene>
<dbReference type="RefSeq" id="WP_190040118.1">
    <property type="nucleotide sequence ID" value="NZ_BMWD01000049.1"/>
</dbReference>
<feature type="signal peptide" evidence="2">
    <location>
        <begin position="1"/>
        <end position="23"/>
    </location>
</feature>
<dbReference type="AlphaFoldDB" id="A0A918U628"/>
<organism evidence="3 4">
    <name type="scientific">Streptomyces fructofermentans</name>
    <dbReference type="NCBI Taxonomy" id="152141"/>
    <lineage>
        <taxon>Bacteria</taxon>
        <taxon>Bacillati</taxon>
        <taxon>Actinomycetota</taxon>
        <taxon>Actinomycetes</taxon>
        <taxon>Kitasatosporales</taxon>
        <taxon>Streptomycetaceae</taxon>
        <taxon>Streptomyces</taxon>
    </lineage>
</organism>
<feature type="chain" id="PRO_5038777394" description="Lipoprotein" evidence="2">
    <location>
        <begin position="24"/>
        <end position="392"/>
    </location>
</feature>
<evidence type="ECO:0008006" key="5">
    <source>
        <dbReference type="Google" id="ProtNLM"/>
    </source>
</evidence>
<evidence type="ECO:0000256" key="2">
    <source>
        <dbReference type="SAM" id="SignalP"/>
    </source>
</evidence>
<name>A0A918U628_9ACTN</name>
<sequence length="392" mass="41857">MCTRRRIAVLCAALLTLAGCGHPQDTHRDSSRTGSSKSPRPGAVWRYDHTGSDTNASFADIAAASADDAWAVGKSPVTGWVDEQETLLFHYDGKAWRPYDLPPALRRLDELPIVRLDASGPRDVWLFAGISTTPEKSSPPLAAHWDGTAWQAVEVPRDFPQAVVGAAVFGPSDAWVVDGSDTARHWDGRQWRTSRLPGRAQALAGTSGRDLWAAGSALTREAVARPVAAHWDGGGWRKAEMPALSPRPKEGPYDSALARVVALSADDVRAFGTVSSEGGDTDAYSAGFALRWDGSRWSEETGVPCCAKGAAGDVIVLSPERYLTAAGEEERIARPPCLSDRPGKQGRGGCREKLQLEDFTAVPGSGQVWGVGSVRGREAAARPVVVRFTPAP</sequence>
<dbReference type="Proteomes" id="UP000645555">
    <property type="component" value="Unassembled WGS sequence"/>
</dbReference>
<protein>
    <recommendedName>
        <fullName evidence="5">Lipoprotein</fullName>
    </recommendedName>
</protein>